<evidence type="ECO:0000313" key="6">
    <source>
        <dbReference type="Proteomes" id="UP000583101"/>
    </source>
</evidence>
<dbReference type="PROSITE" id="PS51688">
    <property type="entry name" value="ICA"/>
    <property type="match status" value="1"/>
</dbReference>
<gene>
    <name evidence="4" type="ORF">E2R65_07560</name>
    <name evidence="3" type="ORF">GGR35_001114</name>
</gene>
<evidence type="ECO:0000313" key="4">
    <source>
        <dbReference type="EMBL" id="TEW67835.1"/>
    </source>
</evidence>
<reference evidence="4" key="2">
    <citation type="submission" date="2019-03" db="EMBL/GenBank/DDBJ databases">
        <authorList>
            <person name="Yan Y.-Q."/>
            <person name="Du Z.-J."/>
        </authorList>
    </citation>
    <scope>NUCLEOTIDE SEQUENCE</scope>
    <source>
        <strain evidence="4">PP-F2FG21</strain>
    </source>
</reference>
<evidence type="ECO:0000313" key="3">
    <source>
        <dbReference type="EMBL" id="MBB3968522.1"/>
    </source>
</evidence>
<evidence type="ECO:0000256" key="1">
    <source>
        <dbReference type="SAM" id="SignalP"/>
    </source>
</evidence>
<dbReference type="EMBL" id="SNQG01000002">
    <property type="protein sequence ID" value="TEW67835.1"/>
    <property type="molecule type" value="Genomic_DNA"/>
</dbReference>
<organism evidence="4 5">
    <name type="scientific">Mucilaginibacter phyllosphaerae</name>
    <dbReference type="NCBI Taxonomy" id="1812349"/>
    <lineage>
        <taxon>Bacteria</taxon>
        <taxon>Pseudomonadati</taxon>
        <taxon>Bacteroidota</taxon>
        <taxon>Sphingobacteriia</taxon>
        <taxon>Sphingobacteriales</taxon>
        <taxon>Sphingobacteriaceae</taxon>
        <taxon>Mucilaginibacter</taxon>
    </lineage>
</organism>
<dbReference type="EMBL" id="JACIEG010000002">
    <property type="protein sequence ID" value="MBB3968522.1"/>
    <property type="molecule type" value="Genomic_DNA"/>
</dbReference>
<evidence type="ECO:0000259" key="2">
    <source>
        <dbReference type="PROSITE" id="PS51688"/>
    </source>
</evidence>
<sequence>MKTRFRFILSFMAVLAASVITASAQQVSDSSIKTNTSPVTNSLSYITRLQPVTYQYNQSEYRQLNLPAGTQYGFIASDAKQVAPWAITTHNNWYNAGKGNQRAITTAEVDLQKLVPLLVGAIKEQQAEIDKLKHEVQQLKQGK</sequence>
<keyword evidence="1" id="KW-0732">Signal</keyword>
<protein>
    <submittedName>
        <fullName evidence="3">Peptidoglycan hydrolase CwlO-like protein</fullName>
    </submittedName>
    <submittedName>
        <fullName evidence="4">Tail fiber domain-containing protein</fullName>
    </submittedName>
</protein>
<keyword evidence="6" id="KW-1185">Reference proteome</keyword>
<dbReference type="AlphaFoldDB" id="A0A4Y8AI74"/>
<accession>A0A4Y8AI74</accession>
<dbReference type="Proteomes" id="UP000583101">
    <property type="component" value="Unassembled WGS sequence"/>
</dbReference>
<name>A0A4Y8AI74_9SPHI</name>
<evidence type="ECO:0000313" key="5">
    <source>
        <dbReference type="Proteomes" id="UP000297248"/>
    </source>
</evidence>
<feature type="signal peptide" evidence="1">
    <location>
        <begin position="1"/>
        <end position="24"/>
    </location>
</feature>
<dbReference type="OrthoDB" id="839742at2"/>
<dbReference type="Pfam" id="PF13884">
    <property type="entry name" value="Peptidase_S74"/>
    <property type="match status" value="1"/>
</dbReference>
<reference evidence="4 5" key="1">
    <citation type="journal article" date="2016" name="Int. J. Syst. Evol. Microbiol.">
        <title>Proposal of Mucilaginibacter phyllosphaerae sp. nov. isolated from the phyllosphere of Galium album.</title>
        <authorList>
            <person name="Aydogan E.L."/>
            <person name="Busse H.J."/>
            <person name="Moser G."/>
            <person name="Muller C."/>
            <person name="Kampfer P."/>
            <person name="Glaeser S.P."/>
        </authorList>
    </citation>
    <scope>NUCLEOTIDE SEQUENCE [LARGE SCALE GENOMIC DNA]</scope>
    <source>
        <strain evidence="4 5">PP-F2FG21</strain>
    </source>
</reference>
<proteinExistence type="predicted"/>
<dbReference type="RefSeq" id="WP_134335870.1">
    <property type="nucleotide sequence ID" value="NZ_BMCZ01000004.1"/>
</dbReference>
<dbReference type="InterPro" id="IPR030392">
    <property type="entry name" value="S74_ICA"/>
</dbReference>
<dbReference type="Proteomes" id="UP000297248">
    <property type="component" value="Unassembled WGS sequence"/>
</dbReference>
<feature type="chain" id="PRO_5044616643" evidence="1">
    <location>
        <begin position="25"/>
        <end position="143"/>
    </location>
</feature>
<feature type="domain" description="Peptidase S74" evidence="2">
    <location>
        <begin position="28"/>
        <end position="136"/>
    </location>
</feature>
<comment type="caution">
    <text evidence="4">The sequence shown here is derived from an EMBL/GenBank/DDBJ whole genome shotgun (WGS) entry which is preliminary data.</text>
</comment>
<reference evidence="3 6" key="3">
    <citation type="submission" date="2020-08" db="EMBL/GenBank/DDBJ databases">
        <title>Genomic Encyclopedia of Type Strains, Phase IV (KMG-IV): sequencing the most valuable type-strain genomes for metagenomic binning, comparative biology and taxonomic classification.</title>
        <authorList>
            <person name="Goeker M."/>
        </authorList>
    </citation>
    <scope>NUCLEOTIDE SEQUENCE [LARGE SCALE GENOMIC DNA]</scope>
    <source>
        <strain evidence="3 6">DSM 100995</strain>
    </source>
</reference>